<evidence type="ECO:0000313" key="2">
    <source>
        <dbReference type="EMBL" id="KAK1607789.1"/>
    </source>
</evidence>
<name>A0AAD8VIH4_LOLMU</name>
<evidence type="ECO:0008006" key="4">
    <source>
        <dbReference type="Google" id="ProtNLM"/>
    </source>
</evidence>
<feature type="compositionally biased region" description="Polar residues" evidence="1">
    <location>
        <begin position="376"/>
        <end position="385"/>
    </location>
</feature>
<sequence length="394" mass="44602">MAEEAGGSGPAKGKEPEIEDMFSHLELNDEELDEVVISVEEAKEYQKAGRWLAIGRVLTTRNFSAEALFAKMKIVWNLSRDPICREVGENLFTFQMHCLGDWKKVVHQGPWTFRGWGVLIEDYDGLSNPESVTFDGMYVWAQIHGIPELYRKQNIVDDLSRKIGLVRETQLSPKLFFEGNYVRVRVRIIVTKALMRFVTLTLPEGKKRLMVKYEKIPYYCKHCGMLGHNHEECGDGDWEEKQLQWGTWLLASRRATQPVPGPRRFTPRAPSRGGRSGTGVGDLYRPRKRSSDDAELNKEDDLTDTGTSPLKQPTENAEVIREENPLALKLDFTDENAAGLLENVHDGGWVDPSVPPLPPAYVKSKPRAKIQKTDMSKNTMASSAASLEEDRRAQ</sequence>
<dbReference type="PANTHER" id="PTHR31286:SF167">
    <property type="entry name" value="OS09G0268800 PROTEIN"/>
    <property type="match status" value="1"/>
</dbReference>
<dbReference type="Proteomes" id="UP001231189">
    <property type="component" value="Unassembled WGS sequence"/>
</dbReference>
<organism evidence="2 3">
    <name type="scientific">Lolium multiflorum</name>
    <name type="common">Italian ryegrass</name>
    <name type="synonym">Lolium perenne subsp. multiflorum</name>
    <dbReference type="NCBI Taxonomy" id="4521"/>
    <lineage>
        <taxon>Eukaryota</taxon>
        <taxon>Viridiplantae</taxon>
        <taxon>Streptophyta</taxon>
        <taxon>Embryophyta</taxon>
        <taxon>Tracheophyta</taxon>
        <taxon>Spermatophyta</taxon>
        <taxon>Magnoliopsida</taxon>
        <taxon>Liliopsida</taxon>
        <taxon>Poales</taxon>
        <taxon>Poaceae</taxon>
        <taxon>BOP clade</taxon>
        <taxon>Pooideae</taxon>
        <taxon>Poodae</taxon>
        <taxon>Poeae</taxon>
        <taxon>Poeae Chloroplast Group 2 (Poeae type)</taxon>
        <taxon>Loliodinae</taxon>
        <taxon>Loliinae</taxon>
        <taxon>Lolium</taxon>
    </lineage>
</organism>
<feature type="compositionally biased region" description="Basic and acidic residues" evidence="1">
    <location>
        <begin position="289"/>
        <end position="300"/>
    </location>
</feature>
<accession>A0AAD8VIH4</accession>
<evidence type="ECO:0000256" key="1">
    <source>
        <dbReference type="SAM" id="MobiDB-lite"/>
    </source>
</evidence>
<evidence type="ECO:0000313" key="3">
    <source>
        <dbReference type="Proteomes" id="UP001231189"/>
    </source>
</evidence>
<dbReference type="PANTHER" id="PTHR31286">
    <property type="entry name" value="GLYCINE-RICH CELL WALL STRUCTURAL PROTEIN 1.8-LIKE"/>
    <property type="match status" value="1"/>
</dbReference>
<comment type="caution">
    <text evidence="2">The sequence shown here is derived from an EMBL/GenBank/DDBJ whole genome shotgun (WGS) entry which is preliminary data.</text>
</comment>
<dbReference type="EMBL" id="JAUUTY010000007">
    <property type="protein sequence ID" value="KAK1607789.1"/>
    <property type="molecule type" value="Genomic_DNA"/>
</dbReference>
<dbReference type="AlphaFoldDB" id="A0AAD8VIH4"/>
<proteinExistence type="predicted"/>
<feature type="compositionally biased region" description="Polar residues" evidence="1">
    <location>
        <begin position="304"/>
        <end position="315"/>
    </location>
</feature>
<gene>
    <name evidence="2" type="ORF">QYE76_031462</name>
</gene>
<dbReference type="InterPro" id="IPR040256">
    <property type="entry name" value="At4g02000-like"/>
</dbReference>
<keyword evidence="3" id="KW-1185">Reference proteome</keyword>
<feature type="region of interest" description="Disordered" evidence="1">
    <location>
        <begin position="359"/>
        <end position="394"/>
    </location>
</feature>
<feature type="region of interest" description="Disordered" evidence="1">
    <location>
        <begin position="256"/>
        <end position="321"/>
    </location>
</feature>
<reference evidence="2" key="1">
    <citation type="submission" date="2023-07" db="EMBL/GenBank/DDBJ databases">
        <title>A chromosome-level genome assembly of Lolium multiflorum.</title>
        <authorList>
            <person name="Chen Y."/>
            <person name="Copetti D."/>
            <person name="Kolliker R."/>
            <person name="Studer B."/>
        </authorList>
    </citation>
    <scope>NUCLEOTIDE SEQUENCE</scope>
    <source>
        <strain evidence="2">02402/16</strain>
        <tissue evidence="2">Leaf</tissue>
    </source>
</reference>
<protein>
    <recommendedName>
        <fullName evidence="4">CCHC-type domain-containing protein</fullName>
    </recommendedName>
</protein>